<dbReference type="EMBL" id="KZ613478">
    <property type="protein sequence ID" value="PMD22265.1"/>
    <property type="molecule type" value="Genomic_DNA"/>
</dbReference>
<dbReference type="SUPFAM" id="SSF48179">
    <property type="entry name" value="6-phosphogluconate dehydrogenase C-terminal domain-like"/>
    <property type="match status" value="1"/>
</dbReference>
<dbReference type="STRING" id="1745343.A0A2J6Q7N7"/>
<dbReference type="Pfam" id="PF02737">
    <property type="entry name" value="3HCDH_N"/>
    <property type="match status" value="1"/>
</dbReference>
<protein>
    <submittedName>
        <fullName evidence="5">NAD(P)-binding protein</fullName>
    </submittedName>
</protein>
<reference evidence="5 6" key="1">
    <citation type="submission" date="2016-05" db="EMBL/GenBank/DDBJ databases">
        <title>A degradative enzymes factory behind the ericoid mycorrhizal symbiosis.</title>
        <authorList>
            <consortium name="DOE Joint Genome Institute"/>
            <person name="Martino E."/>
            <person name="Morin E."/>
            <person name="Grelet G."/>
            <person name="Kuo A."/>
            <person name="Kohler A."/>
            <person name="Daghino S."/>
            <person name="Barry K."/>
            <person name="Choi C."/>
            <person name="Cichocki N."/>
            <person name="Clum A."/>
            <person name="Copeland A."/>
            <person name="Hainaut M."/>
            <person name="Haridas S."/>
            <person name="Labutti K."/>
            <person name="Lindquist E."/>
            <person name="Lipzen A."/>
            <person name="Khouja H.-R."/>
            <person name="Murat C."/>
            <person name="Ohm R."/>
            <person name="Olson A."/>
            <person name="Spatafora J."/>
            <person name="Veneault-Fourrey C."/>
            <person name="Henrissat B."/>
            <person name="Grigoriev I."/>
            <person name="Martin F."/>
            <person name="Perotto S."/>
        </authorList>
    </citation>
    <scope>NUCLEOTIDE SEQUENCE [LARGE SCALE GENOMIC DNA]</scope>
    <source>
        <strain evidence="5 6">UAMH 7357</strain>
    </source>
</reference>
<feature type="domain" description="3-hydroxyacyl-CoA dehydrogenase C-terminal" evidence="3">
    <location>
        <begin position="267"/>
        <end position="373"/>
    </location>
</feature>
<dbReference type="GO" id="GO:0016616">
    <property type="term" value="F:oxidoreductase activity, acting on the CH-OH group of donors, NAD or NADP as acceptor"/>
    <property type="evidence" value="ECO:0007669"/>
    <property type="project" value="InterPro"/>
</dbReference>
<evidence type="ECO:0000313" key="6">
    <source>
        <dbReference type="Proteomes" id="UP000235672"/>
    </source>
</evidence>
<accession>A0A2J6Q7N7</accession>
<feature type="domain" description="3-hydroxyacyl-CoA dehydrogenase NAD binding" evidence="4">
    <location>
        <begin position="93"/>
        <end position="263"/>
    </location>
</feature>
<dbReference type="AlphaFoldDB" id="A0A2J6Q7N7"/>
<name>A0A2J6Q7N7_9HELO</name>
<evidence type="ECO:0000256" key="1">
    <source>
        <dbReference type="ARBA" id="ARBA00023002"/>
    </source>
</evidence>
<evidence type="ECO:0000313" key="5">
    <source>
        <dbReference type="EMBL" id="PMD22265.1"/>
    </source>
</evidence>
<organism evidence="5 6">
    <name type="scientific">Hyaloscypha hepaticicola</name>
    <dbReference type="NCBI Taxonomy" id="2082293"/>
    <lineage>
        <taxon>Eukaryota</taxon>
        <taxon>Fungi</taxon>
        <taxon>Dikarya</taxon>
        <taxon>Ascomycota</taxon>
        <taxon>Pezizomycotina</taxon>
        <taxon>Leotiomycetes</taxon>
        <taxon>Helotiales</taxon>
        <taxon>Hyaloscyphaceae</taxon>
        <taxon>Hyaloscypha</taxon>
    </lineage>
</organism>
<dbReference type="InterPro" id="IPR006108">
    <property type="entry name" value="3HC_DH_C"/>
</dbReference>
<dbReference type="InterPro" id="IPR006176">
    <property type="entry name" value="3-OHacyl-CoA_DH_NAD-bd"/>
</dbReference>
<gene>
    <name evidence="5" type="ORF">NA56DRAFT_570563</name>
</gene>
<evidence type="ECO:0000259" key="3">
    <source>
        <dbReference type="Pfam" id="PF00725"/>
    </source>
</evidence>
<keyword evidence="1" id="KW-0560">Oxidoreductase</keyword>
<feature type="region of interest" description="Disordered" evidence="2">
    <location>
        <begin position="57"/>
        <end position="83"/>
    </location>
</feature>
<evidence type="ECO:0000259" key="4">
    <source>
        <dbReference type="Pfam" id="PF02737"/>
    </source>
</evidence>
<sequence length="405" mass="44432">MLNAKLSSTISKQQINPLLFSTTFRSLLSQTQSVESNSTSRSFSPLKRYQISSRQQIRAFSTSPTSPPPIQLSHDESKVTSWVPPTDVHKRPVTIIGAGVLGRRLATLWSATGRPVNLYDNSIAALTSATSYIADALSTYCSENGTHPGRVHFTIDLHDAVKDAWMVIEAVPEDLDLKVSLLGRIDRLVPKSTIIATNSASFRSGELVSEVRNRERVLNTLYYIPPRNRCVELMSCGYTSLDLVQFLLSEMVGMGLRPMVVGNESTGLIFPRIFGALKRETLKVLSEGVATPGDIDTLFMDFFNAEKGPCGMMDAVGLDTVAKTERHFISEERGEEGEGLGLEMEFKVPGYLAWLEQEYVSRGRLGEKSGEGLLVTGKVGEGAANKEKKAGEEVWQEHAVDLSGL</sequence>
<dbReference type="Proteomes" id="UP000235672">
    <property type="component" value="Unassembled WGS sequence"/>
</dbReference>
<dbReference type="InterPro" id="IPR036291">
    <property type="entry name" value="NAD(P)-bd_dom_sf"/>
</dbReference>
<dbReference type="InterPro" id="IPR008927">
    <property type="entry name" value="6-PGluconate_DH-like_C_sf"/>
</dbReference>
<dbReference type="GO" id="GO:0070403">
    <property type="term" value="F:NAD+ binding"/>
    <property type="evidence" value="ECO:0007669"/>
    <property type="project" value="InterPro"/>
</dbReference>
<dbReference type="GO" id="GO:0006631">
    <property type="term" value="P:fatty acid metabolic process"/>
    <property type="evidence" value="ECO:0007669"/>
    <property type="project" value="InterPro"/>
</dbReference>
<dbReference type="Gene3D" id="3.40.50.720">
    <property type="entry name" value="NAD(P)-binding Rossmann-like Domain"/>
    <property type="match status" value="1"/>
</dbReference>
<dbReference type="PANTHER" id="PTHR48075:SF3">
    <property type="entry name" value="3-HYDROXYACYL-COA DEHYDROGENASE"/>
    <property type="match status" value="1"/>
</dbReference>
<dbReference type="OrthoDB" id="5958943at2759"/>
<evidence type="ECO:0000256" key="2">
    <source>
        <dbReference type="SAM" id="MobiDB-lite"/>
    </source>
</evidence>
<dbReference type="PANTHER" id="PTHR48075">
    <property type="entry name" value="3-HYDROXYACYL-COA DEHYDROGENASE FAMILY PROTEIN"/>
    <property type="match status" value="1"/>
</dbReference>
<dbReference type="InterPro" id="IPR013328">
    <property type="entry name" value="6PGD_dom2"/>
</dbReference>
<dbReference type="Gene3D" id="1.10.1040.10">
    <property type="entry name" value="N-(1-d-carboxylethyl)-l-norvaline Dehydrogenase, domain 2"/>
    <property type="match status" value="1"/>
</dbReference>
<dbReference type="Pfam" id="PF00725">
    <property type="entry name" value="3HCDH"/>
    <property type="match status" value="1"/>
</dbReference>
<dbReference type="SUPFAM" id="SSF51735">
    <property type="entry name" value="NAD(P)-binding Rossmann-fold domains"/>
    <property type="match status" value="1"/>
</dbReference>
<keyword evidence="6" id="KW-1185">Reference proteome</keyword>
<proteinExistence type="predicted"/>